<evidence type="ECO:0000313" key="15">
    <source>
        <dbReference type="Proteomes" id="UP000663824"/>
    </source>
</evidence>
<dbReference type="InterPro" id="IPR038765">
    <property type="entry name" value="Papain-like_cys_pep_sf"/>
</dbReference>
<dbReference type="InterPro" id="IPR022684">
    <property type="entry name" value="Calpain_cysteine_protease"/>
</dbReference>
<name>A0A816TFE5_9BILA</name>
<keyword evidence="8 11" id="KW-0788">Thiol protease</keyword>
<evidence type="ECO:0000256" key="2">
    <source>
        <dbReference type="ARBA" id="ARBA00022553"/>
    </source>
</evidence>
<gene>
    <name evidence="13" type="ORF">MBJ925_LOCUS21883</name>
    <name evidence="14" type="ORF">SMN809_LOCUS19215</name>
</gene>
<dbReference type="GO" id="GO:0005737">
    <property type="term" value="C:cytoplasm"/>
    <property type="evidence" value="ECO:0007669"/>
    <property type="project" value="TreeGrafter"/>
</dbReference>
<feature type="domain" description="Calpain catalytic" evidence="12">
    <location>
        <begin position="132"/>
        <end position="409"/>
    </location>
</feature>
<dbReference type="SMART" id="SM00230">
    <property type="entry name" value="CysPc"/>
    <property type="match status" value="1"/>
</dbReference>
<organism evidence="13 15">
    <name type="scientific">Rotaria magnacalcarata</name>
    <dbReference type="NCBI Taxonomy" id="392030"/>
    <lineage>
        <taxon>Eukaryota</taxon>
        <taxon>Metazoa</taxon>
        <taxon>Spiralia</taxon>
        <taxon>Gnathifera</taxon>
        <taxon>Rotifera</taxon>
        <taxon>Eurotatoria</taxon>
        <taxon>Bdelloidea</taxon>
        <taxon>Philodinida</taxon>
        <taxon>Philodinidae</taxon>
        <taxon>Rotaria</taxon>
    </lineage>
</organism>
<evidence type="ECO:0000256" key="7">
    <source>
        <dbReference type="ARBA" id="ARBA00022801"/>
    </source>
</evidence>
<dbReference type="EMBL" id="CAJOBI010009535">
    <property type="protein sequence ID" value="CAF4140370.1"/>
    <property type="molecule type" value="Genomic_DNA"/>
</dbReference>
<dbReference type="InterPro" id="IPR000169">
    <property type="entry name" value="Pept_cys_AS"/>
</dbReference>
<evidence type="ECO:0000256" key="8">
    <source>
        <dbReference type="ARBA" id="ARBA00022807"/>
    </source>
</evidence>
<dbReference type="PROSITE" id="PS01358">
    <property type="entry name" value="ZF_RANBP2_1"/>
    <property type="match status" value="1"/>
</dbReference>
<dbReference type="PROSITE" id="PS00139">
    <property type="entry name" value="THIOL_PROTEASE_CYS"/>
    <property type="match status" value="1"/>
</dbReference>
<keyword evidence="3 11" id="KW-0645">Protease</keyword>
<evidence type="ECO:0000256" key="9">
    <source>
        <dbReference type="ARBA" id="ARBA00022833"/>
    </source>
</evidence>
<evidence type="ECO:0000256" key="4">
    <source>
        <dbReference type="ARBA" id="ARBA00022723"/>
    </source>
</evidence>
<keyword evidence="6" id="KW-0863">Zinc-finger</keyword>
<dbReference type="SUPFAM" id="SSF54001">
    <property type="entry name" value="Cysteine proteinases"/>
    <property type="match status" value="1"/>
</dbReference>
<feature type="active site" evidence="10 11">
    <location>
        <position position="164"/>
    </location>
</feature>
<dbReference type="Gene3D" id="3.90.70.10">
    <property type="entry name" value="Cysteine proteinases"/>
    <property type="match status" value="1"/>
</dbReference>
<dbReference type="AlphaFoldDB" id="A0A816TFE5"/>
<dbReference type="PRINTS" id="PR00704">
    <property type="entry name" value="CALPAIN"/>
</dbReference>
<feature type="active site" evidence="10 11">
    <location>
        <position position="326"/>
    </location>
</feature>
<dbReference type="GO" id="GO:0004198">
    <property type="term" value="F:calcium-dependent cysteine-type endopeptidase activity"/>
    <property type="evidence" value="ECO:0007669"/>
    <property type="project" value="InterPro"/>
</dbReference>
<dbReference type="PANTHER" id="PTHR10183">
    <property type="entry name" value="CALPAIN"/>
    <property type="match status" value="1"/>
</dbReference>
<evidence type="ECO:0000256" key="5">
    <source>
        <dbReference type="ARBA" id="ARBA00022737"/>
    </source>
</evidence>
<evidence type="ECO:0000313" key="13">
    <source>
        <dbReference type="EMBL" id="CAF2098783.1"/>
    </source>
</evidence>
<dbReference type="Pfam" id="PF00648">
    <property type="entry name" value="Peptidase_C2"/>
    <property type="match status" value="1"/>
</dbReference>
<sequence length="669" mass="78026">MRKTNKTNRSNSFDELDSNEHRNISINSSVFQRSWYCRLCQTLNQLDTPSCACCGSNKINVYSPIMNHINKTTIQNNSLPSNRNLVTYRHQNSNGHVNNENILEDNIYRHSVLIAHKRQADEHIVSKKPDQRNPPDWNENLKKQWTVFRNPKPNDVLQGALGDCWFVTALSVLAEEPEYLMKVLITKEYNHQGIYYVRLCKDGEWTQIIVDDRLPCTLNKRLAYSQARRKQLWVPLIEKALAKLNGSYESIIAGRCCEGLSTVTGSPCDTLILGRTNNPDDKNVDLDKLWMKLLRAHSHRFLICAMRSNNLIAKQEFKNCGLLNIHAYSLQDVKQSNDGKYRLIKLRNPWGGKYTWIGDWSDDCLLWNENPDLHRELLKEKRSKSDGVFWMPFESFVKYFECVDICKIRPDWYEVRDSGNFYPEQGMMQAYYLHIKTATELDITLHRKISKNLRIQQSDASLCVAIVNMEEKAHQNYRICRIPIISQLGQHKFVSTDAVHSCHSIDLERRKISLRIQREFLIKLCIIYGEPVVKENRTENELNDGVKIYELKKYWDGLILLVENRNLNQNLHFHFRCTLSQNVCMPGKDSHHQLIDVIPSMHRQIIVTISRKNSSHSFTIGHDFQYNLSSQNFIKNSHVNNRTHSPTIDESIFSEDIHLPQPIFNAKIR</sequence>
<dbReference type="Proteomes" id="UP000676336">
    <property type="component" value="Unassembled WGS sequence"/>
</dbReference>
<evidence type="ECO:0000313" key="14">
    <source>
        <dbReference type="EMBL" id="CAF4140370.1"/>
    </source>
</evidence>
<evidence type="ECO:0000256" key="10">
    <source>
        <dbReference type="PIRSR" id="PIRSR622684-1"/>
    </source>
</evidence>
<dbReference type="GO" id="GO:0008270">
    <property type="term" value="F:zinc ion binding"/>
    <property type="evidence" value="ECO:0007669"/>
    <property type="project" value="UniProtKB-KW"/>
</dbReference>
<evidence type="ECO:0000256" key="3">
    <source>
        <dbReference type="ARBA" id="ARBA00022670"/>
    </source>
</evidence>
<dbReference type="GO" id="GO:0006508">
    <property type="term" value="P:proteolysis"/>
    <property type="evidence" value="ECO:0007669"/>
    <property type="project" value="UniProtKB-KW"/>
</dbReference>
<dbReference type="PROSITE" id="PS50203">
    <property type="entry name" value="CALPAIN_CAT"/>
    <property type="match status" value="1"/>
</dbReference>
<dbReference type="CDD" id="cd00044">
    <property type="entry name" value="CysPc"/>
    <property type="match status" value="1"/>
</dbReference>
<evidence type="ECO:0000256" key="1">
    <source>
        <dbReference type="ARBA" id="ARBA00007623"/>
    </source>
</evidence>
<evidence type="ECO:0000256" key="6">
    <source>
        <dbReference type="ARBA" id="ARBA00022771"/>
    </source>
</evidence>
<evidence type="ECO:0000256" key="11">
    <source>
        <dbReference type="PROSITE-ProRule" id="PRU00239"/>
    </source>
</evidence>
<keyword evidence="7 11" id="KW-0378">Hydrolase</keyword>
<keyword evidence="4" id="KW-0479">Metal-binding</keyword>
<dbReference type="PANTHER" id="PTHR10183:SF382">
    <property type="entry name" value="CALPAIN-15"/>
    <property type="match status" value="1"/>
</dbReference>
<dbReference type="InterPro" id="IPR001876">
    <property type="entry name" value="Znf_RanBP2"/>
</dbReference>
<evidence type="ECO:0000259" key="12">
    <source>
        <dbReference type="PROSITE" id="PS50203"/>
    </source>
</evidence>
<accession>A0A816TFE5</accession>
<protein>
    <recommendedName>
        <fullName evidence="12">Calpain catalytic domain-containing protein</fullName>
    </recommendedName>
</protein>
<proteinExistence type="inferred from homology"/>
<feature type="active site" evidence="10 11">
    <location>
        <position position="348"/>
    </location>
</feature>
<keyword evidence="2" id="KW-0597">Phosphoprotein</keyword>
<dbReference type="EMBL" id="CAJNRE010011124">
    <property type="protein sequence ID" value="CAF2098783.1"/>
    <property type="molecule type" value="Genomic_DNA"/>
</dbReference>
<dbReference type="FunFam" id="3.90.70.10:FF:000010">
    <property type="entry name" value="Calpain 15"/>
    <property type="match status" value="1"/>
</dbReference>
<dbReference type="Proteomes" id="UP000663824">
    <property type="component" value="Unassembled WGS sequence"/>
</dbReference>
<keyword evidence="5" id="KW-0677">Repeat</keyword>
<keyword evidence="9" id="KW-0862">Zinc</keyword>
<dbReference type="InterPro" id="IPR001300">
    <property type="entry name" value="Peptidase_C2_calpain_cat"/>
</dbReference>
<comment type="caution">
    <text evidence="13">The sequence shown here is derived from an EMBL/GenBank/DDBJ whole genome shotgun (WGS) entry which is preliminary data.</text>
</comment>
<reference evidence="13" key="1">
    <citation type="submission" date="2021-02" db="EMBL/GenBank/DDBJ databases">
        <authorList>
            <person name="Nowell W R."/>
        </authorList>
    </citation>
    <scope>NUCLEOTIDE SEQUENCE</scope>
</reference>
<comment type="similarity">
    <text evidence="1">Belongs to the peptidase C2 family.</text>
</comment>